<name>A0A150Q547_SORCE</name>
<keyword evidence="1" id="KW-0812">Transmembrane</keyword>
<evidence type="ECO:0000256" key="1">
    <source>
        <dbReference type="SAM" id="Phobius"/>
    </source>
</evidence>
<dbReference type="RefSeq" id="WP_155798984.1">
    <property type="nucleotide sequence ID" value="NZ_JEMA01001037.1"/>
</dbReference>
<evidence type="ECO:0008006" key="4">
    <source>
        <dbReference type="Google" id="ProtNLM"/>
    </source>
</evidence>
<sequence length="306" mass="31871">MNSLRIESEGVAFVHARRARIAAWSVLLGAAALTAAAPVLLVITQWGMVVAVLFLISHPTSAAPTPRRGSARPATVAVEGDEIVVAQAARTTRLQRARLEAGWIDGFAGQHHVVFRGRGGDAAWIRVRGAAEASALLRAAGFAADQHVFSSRLVSVAAERLTRAERFGLICLAVCMGYPTAPIALIALWSGPTALLAAVLAVAVPLLAYPPLRLLGARTALVGTDGVTIKGFFHRRLIPFALVTGASADERGVWLAHPGGARTLLPTMARMSKGSAAAGPAPARLAASTEVLLARVREAMAAQSGQ</sequence>
<protein>
    <recommendedName>
        <fullName evidence="4">PH domain-containing protein</fullName>
    </recommendedName>
</protein>
<dbReference type="EMBL" id="JEMA01001037">
    <property type="protein sequence ID" value="KYF63112.1"/>
    <property type="molecule type" value="Genomic_DNA"/>
</dbReference>
<feature type="non-terminal residue" evidence="2">
    <location>
        <position position="306"/>
    </location>
</feature>
<organism evidence="2 3">
    <name type="scientific">Sorangium cellulosum</name>
    <name type="common">Polyangium cellulosum</name>
    <dbReference type="NCBI Taxonomy" id="56"/>
    <lineage>
        <taxon>Bacteria</taxon>
        <taxon>Pseudomonadati</taxon>
        <taxon>Myxococcota</taxon>
        <taxon>Polyangia</taxon>
        <taxon>Polyangiales</taxon>
        <taxon>Polyangiaceae</taxon>
        <taxon>Sorangium</taxon>
    </lineage>
</organism>
<reference evidence="2 3" key="1">
    <citation type="submission" date="2014-02" db="EMBL/GenBank/DDBJ databases">
        <title>The small core and large imbalanced accessory genome model reveals a collaborative survival strategy of Sorangium cellulosum strains in nature.</title>
        <authorList>
            <person name="Han K."/>
            <person name="Peng R."/>
            <person name="Blom J."/>
            <person name="Li Y.-Z."/>
        </authorList>
    </citation>
    <scope>NUCLEOTIDE SEQUENCE [LARGE SCALE GENOMIC DNA]</scope>
    <source>
        <strain evidence="2 3">So0008-312</strain>
    </source>
</reference>
<proteinExistence type="predicted"/>
<dbReference type="OrthoDB" id="9892334at2"/>
<gene>
    <name evidence="2" type="ORF">BE15_44465</name>
</gene>
<dbReference type="Proteomes" id="UP000075260">
    <property type="component" value="Unassembled WGS sequence"/>
</dbReference>
<feature type="transmembrane region" description="Helical" evidence="1">
    <location>
        <begin position="194"/>
        <end position="212"/>
    </location>
</feature>
<comment type="caution">
    <text evidence="2">The sequence shown here is derived from an EMBL/GenBank/DDBJ whole genome shotgun (WGS) entry which is preliminary data.</text>
</comment>
<accession>A0A150Q547</accession>
<keyword evidence="1" id="KW-0472">Membrane</keyword>
<feature type="transmembrane region" description="Helical" evidence="1">
    <location>
        <begin position="46"/>
        <end position="63"/>
    </location>
</feature>
<feature type="transmembrane region" description="Helical" evidence="1">
    <location>
        <begin position="167"/>
        <end position="188"/>
    </location>
</feature>
<dbReference type="AlphaFoldDB" id="A0A150Q547"/>
<evidence type="ECO:0000313" key="3">
    <source>
        <dbReference type="Proteomes" id="UP000075260"/>
    </source>
</evidence>
<keyword evidence="1" id="KW-1133">Transmembrane helix</keyword>
<evidence type="ECO:0000313" key="2">
    <source>
        <dbReference type="EMBL" id="KYF63112.1"/>
    </source>
</evidence>
<feature type="transmembrane region" description="Helical" evidence="1">
    <location>
        <begin position="21"/>
        <end position="40"/>
    </location>
</feature>